<feature type="non-terminal residue" evidence="2">
    <location>
        <position position="107"/>
    </location>
</feature>
<sequence length="107" mass="11647">MLMTPFTTVLFSTLIAFLSSVSAYPLKQRDVWAPPITYPTRGTVWTIGHNYNVTWNTTHPPAQITNTVGMIVLVTDGLLDLNHPLATGFSILDGSHQITVPDVAPGN</sequence>
<dbReference type="EMBL" id="KL197711">
    <property type="protein sequence ID" value="KDQ62597.1"/>
    <property type="molecule type" value="Genomic_DNA"/>
</dbReference>
<feature type="signal peptide" evidence="1">
    <location>
        <begin position="1"/>
        <end position="23"/>
    </location>
</feature>
<keyword evidence="3" id="KW-1185">Reference proteome</keyword>
<name>A0A067QGF6_9AGAM</name>
<evidence type="ECO:0000313" key="3">
    <source>
        <dbReference type="Proteomes" id="UP000027265"/>
    </source>
</evidence>
<evidence type="ECO:0000313" key="2">
    <source>
        <dbReference type="EMBL" id="KDQ62597.1"/>
    </source>
</evidence>
<dbReference type="HOGENOM" id="CLU_083660_2_1_1"/>
<dbReference type="AlphaFoldDB" id="A0A067QGF6"/>
<evidence type="ECO:0000256" key="1">
    <source>
        <dbReference type="SAM" id="SignalP"/>
    </source>
</evidence>
<accession>A0A067QGF6</accession>
<organism evidence="2 3">
    <name type="scientific">Jaapia argillacea MUCL 33604</name>
    <dbReference type="NCBI Taxonomy" id="933084"/>
    <lineage>
        <taxon>Eukaryota</taxon>
        <taxon>Fungi</taxon>
        <taxon>Dikarya</taxon>
        <taxon>Basidiomycota</taxon>
        <taxon>Agaricomycotina</taxon>
        <taxon>Agaricomycetes</taxon>
        <taxon>Agaricomycetidae</taxon>
        <taxon>Jaapiales</taxon>
        <taxon>Jaapiaceae</taxon>
        <taxon>Jaapia</taxon>
    </lineage>
</organism>
<feature type="chain" id="PRO_5001644023" evidence="1">
    <location>
        <begin position="24"/>
        <end position="107"/>
    </location>
</feature>
<proteinExistence type="predicted"/>
<dbReference type="InParanoid" id="A0A067QGF6"/>
<dbReference type="OrthoDB" id="2317741at2759"/>
<gene>
    <name evidence="2" type="ORF">JAAARDRAFT_30509</name>
</gene>
<dbReference type="Proteomes" id="UP000027265">
    <property type="component" value="Unassembled WGS sequence"/>
</dbReference>
<protein>
    <submittedName>
        <fullName evidence="2">Uncharacterized protein</fullName>
    </submittedName>
</protein>
<keyword evidence="1" id="KW-0732">Signal</keyword>
<reference evidence="3" key="1">
    <citation type="journal article" date="2014" name="Proc. Natl. Acad. Sci. U.S.A.">
        <title>Extensive sampling of basidiomycete genomes demonstrates inadequacy of the white-rot/brown-rot paradigm for wood decay fungi.</title>
        <authorList>
            <person name="Riley R."/>
            <person name="Salamov A.A."/>
            <person name="Brown D.W."/>
            <person name="Nagy L.G."/>
            <person name="Floudas D."/>
            <person name="Held B.W."/>
            <person name="Levasseur A."/>
            <person name="Lombard V."/>
            <person name="Morin E."/>
            <person name="Otillar R."/>
            <person name="Lindquist E.A."/>
            <person name="Sun H."/>
            <person name="LaButti K.M."/>
            <person name="Schmutz J."/>
            <person name="Jabbour D."/>
            <person name="Luo H."/>
            <person name="Baker S.E."/>
            <person name="Pisabarro A.G."/>
            <person name="Walton J.D."/>
            <person name="Blanchette R.A."/>
            <person name="Henrissat B."/>
            <person name="Martin F."/>
            <person name="Cullen D."/>
            <person name="Hibbett D.S."/>
            <person name="Grigoriev I.V."/>
        </authorList>
    </citation>
    <scope>NUCLEOTIDE SEQUENCE [LARGE SCALE GENOMIC DNA]</scope>
    <source>
        <strain evidence="3">MUCL 33604</strain>
    </source>
</reference>
<dbReference type="STRING" id="933084.A0A067QGF6"/>